<keyword evidence="2" id="KW-1185">Reference proteome</keyword>
<geneLocation type="plasmid" evidence="1 2">
    <name>pANACY.02</name>
</geneLocation>
<dbReference type="Proteomes" id="UP000010474">
    <property type="component" value="Plasmid pANACY.02"/>
</dbReference>
<dbReference type="PATRIC" id="fig|272123.3.peg.6414"/>
<dbReference type="KEGG" id="acy:Anacy_5908"/>
<dbReference type="AlphaFoldDB" id="K9ZPR3"/>
<protein>
    <submittedName>
        <fullName evidence="1">Uncharacterized protein</fullName>
    </submittedName>
</protein>
<organism evidence="1 2">
    <name type="scientific">Anabaena cylindrica (strain ATCC 27899 / PCC 7122)</name>
    <dbReference type="NCBI Taxonomy" id="272123"/>
    <lineage>
        <taxon>Bacteria</taxon>
        <taxon>Bacillati</taxon>
        <taxon>Cyanobacteriota</taxon>
        <taxon>Cyanophyceae</taxon>
        <taxon>Nostocales</taxon>
        <taxon>Nostocaceae</taxon>
        <taxon>Anabaena</taxon>
    </lineage>
</organism>
<keyword evidence="1" id="KW-0614">Plasmid</keyword>
<accession>K9ZPR3</accession>
<dbReference type="RefSeq" id="WP_015364350.1">
    <property type="nucleotide sequence ID" value="NC_020157.1"/>
</dbReference>
<dbReference type="EMBL" id="CP003661">
    <property type="protein sequence ID" value="AFZ61198.1"/>
    <property type="molecule type" value="Genomic_DNA"/>
</dbReference>
<evidence type="ECO:0000313" key="2">
    <source>
        <dbReference type="Proteomes" id="UP000010474"/>
    </source>
</evidence>
<proteinExistence type="predicted"/>
<dbReference type="HOGENOM" id="CLU_3211606_0_0_3"/>
<gene>
    <name evidence="1" type="ordered locus">Anacy_5908</name>
</gene>
<reference evidence="2" key="1">
    <citation type="journal article" date="2013" name="Proc. Natl. Acad. Sci. U.S.A.">
        <title>Improving the coverage of the cyanobacterial phylum using diversity-driven genome sequencing.</title>
        <authorList>
            <person name="Shih P.M."/>
            <person name="Wu D."/>
            <person name="Latifi A."/>
            <person name="Axen S.D."/>
            <person name="Fewer D.P."/>
            <person name="Talla E."/>
            <person name="Calteau A."/>
            <person name="Cai F."/>
            <person name="Tandeau de Marsac N."/>
            <person name="Rippka R."/>
            <person name="Herdman M."/>
            <person name="Sivonen K."/>
            <person name="Coursin T."/>
            <person name="Laurent T."/>
            <person name="Goodwin L."/>
            <person name="Nolan M."/>
            <person name="Davenport K.W."/>
            <person name="Han C.S."/>
            <person name="Rubin E.M."/>
            <person name="Eisen J.A."/>
            <person name="Woyke T."/>
            <person name="Gugger M."/>
            <person name="Kerfeld C.A."/>
        </authorList>
    </citation>
    <scope>NUCLEOTIDE SEQUENCE [LARGE SCALE GENOMIC DNA]</scope>
    <source>
        <strain evidence="2">ATCC 27899 / PCC 7122</strain>
    </source>
</reference>
<name>K9ZPR3_ANACC</name>
<sequence length="44" mass="4606">MNKKYPIFFSAGKQGAGGGKVVLIGVKLDSEALLQAVHLFCGVL</sequence>
<evidence type="ECO:0000313" key="1">
    <source>
        <dbReference type="EMBL" id="AFZ61198.1"/>
    </source>
</evidence>